<dbReference type="RefSeq" id="WP_305001905.1">
    <property type="nucleotide sequence ID" value="NZ_JAUQUB010000001.1"/>
</dbReference>
<accession>A0ABT9BKE4</accession>
<evidence type="ECO:0000256" key="1">
    <source>
        <dbReference type="SAM" id="Phobius"/>
    </source>
</evidence>
<sequence length="189" mass="19587">MSQSSRSVSLTSLFRQSRVVWAIRAAVALVVGILVLVWPQSTVAVLATLLGIYFAVLGGVRIVQGIADTELNGGGKAANIILGALVLVLGVVVIRNPFETAVFLVILVGISWVFEGVATLLETARGRGSVLSTVIGLLIAAAGVLVIFLAEGVAVAYAVFFGITLIVVGILDFVLLFTVGRAIAKADRG</sequence>
<evidence type="ECO:0000313" key="2">
    <source>
        <dbReference type="EMBL" id="MDO7881494.1"/>
    </source>
</evidence>
<organism evidence="2 3">
    <name type="scientific">Antiquaquibacter soli</name>
    <dbReference type="NCBI Taxonomy" id="3064523"/>
    <lineage>
        <taxon>Bacteria</taxon>
        <taxon>Bacillati</taxon>
        <taxon>Actinomycetota</taxon>
        <taxon>Actinomycetes</taxon>
        <taxon>Micrococcales</taxon>
        <taxon>Microbacteriaceae</taxon>
        <taxon>Antiquaquibacter</taxon>
    </lineage>
</organism>
<dbReference type="EMBL" id="JAUQUB010000001">
    <property type="protein sequence ID" value="MDO7881494.1"/>
    <property type="molecule type" value="Genomic_DNA"/>
</dbReference>
<keyword evidence="1" id="KW-0472">Membrane</keyword>
<keyword evidence="1" id="KW-0812">Transmembrane</keyword>
<name>A0ABT9BKE4_9MICO</name>
<feature type="transmembrane region" description="Helical" evidence="1">
    <location>
        <begin position="75"/>
        <end position="94"/>
    </location>
</feature>
<keyword evidence="3" id="KW-1185">Reference proteome</keyword>
<dbReference type="InterPro" id="IPR005325">
    <property type="entry name" value="DUF308_memb"/>
</dbReference>
<feature type="transmembrane region" description="Helical" evidence="1">
    <location>
        <begin position="21"/>
        <end position="38"/>
    </location>
</feature>
<dbReference type="Pfam" id="PF03729">
    <property type="entry name" value="DUF308"/>
    <property type="match status" value="1"/>
</dbReference>
<proteinExistence type="predicted"/>
<protein>
    <submittedName>
        <fullName evidence="2">DUF308 domain-containing protein</fullName>
    </submittedName>
</protein>
<feature type="transmembrane region" description="Helical" evidence="1">
    <location>
        <begin position="100"/>
        <end position="121"/>
    </location>
</feature>
<reference evidence="2 3" key="1">
    <citation type="submission" date="2023-07" db="EMBL/GenBank/DDBJ databases">
        <title>Protaetiibacter sp. nov WY-16 isolated from soil.</title>
        <authorList>
            <person name="Liu B."/>
            <person name="Wan Y."/>
        </authorList>
    </citation>
    <scope>NUCLEOTIDE SEQUENCE [LARGE SCALE GENOMIC DNA]</scope>
    <source>
        <strain evidence="2 3">WY-16</strain>
    </source>
</reference>
<dbReference type="InterPro" id="IPR052712">
    <property type="entry name" value="Acid_resist_chaperone_HdeD"/>
</dbReference>
<evidence type="ECO:0000313" key="3">
    <source>
        <dbReference type="Proteomes" id="UP001241072"/>
    </source>
</evidence>
<feature type="transmembrane region" description="Helical" evidence="1">
    <location>
        <begin position="44"/>
        <end position="63"/>
    </location>
</feature>
<feature type="transmembrane region" description="Helical" evidence="1">
    <location>
        <begin position="155"/>
        <end position="179"/>
    </location>
</feature>
<keyword evidence="1" id="KW-1133">Transmembrane helix</keyword>
<dbReference type="Proteomes" id="UP001241072">
    <property type="component" value="Unassembled WGS sequence"/>
</dbReference>
<feature type="transmembrane region" description="Helical" evidence="1">
    <location>
        <begin position="128"/>
        <end position="149"/>
    </location>
</feature>
<dbReference type="PANTHER" id="PTHR34989">
    <property type="entry name" value="PROTEIN HDED"/>
    <property type="match status" value="1"/>
</dbReference>
<gene>
    <name evidence="2" type="ORF">Q5716_04555</name>
</gene>
<comment type="caution">
    <text evidence="2">The sequence shown here is derived from an EMBL/GenBank/DDBJ whole genome shotgun (WGS) entry which is preliminary data.</text>
</comment>
<dbReference type="PANTHER" id="PTHR34989:SF1">
    <property type="entry name" value="PROTEIN HDED"/>
    <property type="match status" value="1"/>
</dbReference>